<dbReference type="EMBL" id="LXQA010825095">
    <property type="protein sequence ID" value="MCI72779.1"/>
    <property type="molecule type" value="Genomic_DNA"/>
</dbReference>
<evidence type="ECO:0000313" key="3">
    <source>
        <dbReference type="Proteomes" id="UP000265520"/>
    </source>
</evidence>
<accession>A0A392UGR8</accession>
<dbReference type="AlphaFoldDB" id="A0A392UGR8"/>
<evidence type="ECO:0000256" key="1">
    <source>
        <dbReference type="SAM" id="MobiDB-lite"/>
    </source>
</evidence>
<evidence type="ECO:0000313" key="2">
    <source>
        <dbReference type="EMBL" id="MCI72779.1"/>
    </source>
</evidence>
<feature type="region of interest" description="Disordered" evidence="1">
    <location>
        <begin position="1"/>
        <end position="24"/>
    </location>
</feature>
<sequence length="59" mass="6827">MYPMANKKTAPIILSSDSEEETYSEIDDLEEVADEEEMIEDTDEDVDPTPFYNFDVKMT</sequence>
<feature type="non-terminal residue" evidence="2">
    <location>
        <position position="59"/>
    </location>
</feature>
<keyword evidence="3" id="KW-1185">Reference proteome</keyword>
<proteinExistence type="predicted"/>
<name>A0A392UGR8_9FABA</name>
<dbReference type="Proteomes" id="UP000265520">
    <property type="component" value="Unassembled WGS sequence"/>
</dbReference>
<comment type="caution">
    <text evidence="2">The sequence shown here is derived from an EMBL/GenBank/DDBJ whole genome shotgun (WGS) entry which is preliminary data.</text>
</comment>
<protein>
    <submittedName>
        <fullName evidence="2">Uncharacterized protein</fullName>
    </submittedName>
</protein>
<reference evidence="2 3" key="1">
    <citation type="journal article" date="2018" name="Front. Plant Sci.">
        <title>Red Clover (Trifolium pratense) and Zigzag Clover (T. medium) - A Picture of Genomic Similarities and Differences.</title>
        <authorList>
            <person name="Dluhosova J."/>
            <person name="Istvanek J."/>
            <person name="Nedelnik J."/>
            <person name="Repkova J."/>
        </authorList>
    </citation>
    <scope>NUCLEOTIDE SEQUENCE [LARGE SCALE GENOMIC DNA]</scope>
    <source>
        <strain evidence="3">cv. 10/8</strain>
        <tissue evidence="2">Leaf</tissue>
    </source>
</reference>
<organism evidence="2 3">
    <name type="scientific">Trifolium medium</name>
    <dbReference type="NCBI Taxonomy" id="97028"/>
    <lineage>
        <taxon>Eukaryota</taxon>
        <taxon>Viridiplantae</taxon>
        <taxon>Streptophyta</taxon>
        <taxon>Embryophyta</taxon>
        <taxon>Tracheophyta</taxon>
        <taxon>Spermatophyta</taxon>
        <taxon>Magnoliopsida</taxon>
        <taxon>eudicotyledons</taxon>
        <taxon>Gunneridae</taxon>
        <taxon>Pentapetalae</taxon>
        <taxon>rosids</taxon>
        <taxon>fabids</taxon>
        <taxon>Fabales</taxon>
        <taxon>Fabaceae</taxon>
        <taxon>Papilionoideae</taxon>
        <taxon>50 kb inversion clade</taxon>
        <taxon>NPAAA clade</taxon>
        <taxon>Hologalegina</taxon>
        <taxon>IRL clade</taxon>
        <taxon>Trifolieae</taxon>
        <taxon>Trifolium</taxon>
    </lineage>
</organism>